<gene>
    <name evidence="3" type="ORF">DDB_G0289995</name>
</gene>
<dbReference type="SUPFAM" id="SSF52058">
    <property type="entry name" value="L domain-like"/>
    <property type="match status" value="1"/>
</dbReference>
<evidence type="ECO:0000313" key="3">
    <source>
        <dbReference type="EMBL" id="EAL62443.1"/>
    </source>
</evidence>
<sequence length="458" mass="51069">MGLFGKIFKKKTNGEKEENFNDDDKDLSKIKQESSKDLSKIKQGSSKDLGKIKQGSSKDLSKIKQGSSKDLSSQSIYIDSEEIILNNIVIDNFFLLDNSVRFNVFNESHCDDKSNIFYKVWRTQAIIQVIFKHYVIKSIPTQSTVITITDLFNKKLTTGFIPDTTKSVTFGRKFNQSLEVGSIPESVTYLKFGDEFSPISLPLNVLPSNLKTLIFGQYFHTAFKMVNIPPSVEILRLARCNTELLAEKLPKNVQDLNLGEVNGRTLTIGDIPESVTTLSLDQSFTNKNPILEVGSIPSTVKTLILGPNYNQLPPINSIPDSVASLTFGDSFNQPLSPGLIGNSVGMLVFGEAFNQIISPGCLPDCVNILEFSNYNKPFVYGALPNSIIYLDLGKSYNLPLSNLPENLRSLKLGRSFKQQLTMDTLPPSITEIYLVPNFDKTLISYDIPKHILKVNEKN</sequence>
<dbReference type="HOGENOM" id="CLU_597767_0_0_1"/>
<name>Q54GQ5_DICDI</name>
<proteinExistence type="predicted"/>
<keyword evidence="4" id="KW-1185">Reference proteome</keyword>
<dbReference type="FunCoup" id="Q54GQ5">
    <property type="interactions" value="877"/>
</dbReference>
<dbReference type="AlphaFoldDB" id="Q54GQ5"/>
<dbReference type="PANTHER" id="PTHR32134:SF13">
    <property type="entry name" value="FNIP REPEAT-CONTAINING PROTEIN"/>
    <property type="match status" value="1"/>
</dbReference>
<protein>
    <recommendedName>
        <fullName evidence="5">FNIP repeat-containing protein</fullName>
    </recommendedName>
</protein>
<dbReference type="PhylomeDB" id="Q54GQ5"/>
<dbReference type="eggNOG" id="ENOG502RCY8">
    <property type="taxonomic scope" value="Eukaryota"/>
</dbReference>
<dbReference type="PANTHER" id="PTHR32134">
    <property type="entry name" value="FNIP REPEAT-CONTAINING PROTEIN"/>
    <property type="match status" value="1"/>
</dbReference>
<evidence type="ECO:0000256" key="1">
    <source>
        <dbReference type="ARBA" id="ARBA00022737"/>
    </source>
</evidence>
<dbReference type="SMR" id="Q54GQ5"/>
<dbReference type="InParanoid" id="Q54GQ5"/>
<evidence type="ECO:0008006" key="5">
    <source>
        <dbReference type="Google" id="ProtNLM"/>
    </source>
</evidence>
<evidence type="ECO:0000256" key="2">
    <source>
        <dbReference type="SAM" id="MobiDB-lite"/>
    </source>
</evidence>
<evidence type="ECO:0000313" key="4">
    <source>
        <dbReference type="Proteomes" id="UP000002195"/>
    </source>
</evidence>
<dbReference type="RefSeq" id="XP_635947.1">
    <property type="nucleotide sequence ID" value="XM_630855.1"/>
</dbReference>
<comment type="caution">
    <text evidence="3">The sequence shown here is derived from an EMBL/GenBank/DDBJ whole genome shotgun (WGS) entry which is preliminary data.</text>
</comment>
<keyword evidence="1" id="KW-0677">Repeat</keyword>
<dbReference type="Proteomes" id="UP000002195">
    <property type="component" value="Unassembled WGS sequence"/>
</dbReference>
<dbReference type="Pfam" id="PF05725">
    <property type="entry name" value="FNIP"/>
    <property type="match status" value="4"/>
</dbReference>
<dbReference type="VEuPathDB" id="AmoebaDB:DDB_G0289995"/>
<dbReference type="EMBL" id="AAFI02000150">
    <property type="protein sequence ID" value="EAL62443.1"/>
    <property type="molecule type" value="Genomic_DNA"/>
</dbReference>
<feature type="region of interest" description="Disordered" evidence="2">
    <location>
        <begin position="34"/>
        <end position="58"/>
    </location>
</feature>
<dbReference type="InterPro" id="IPR008615">
    <property type="entry name" value="FNIP"/>
</dbReference>
<dbReference type="InterPro" id="IPR051251">
    <property type="entry name" value="STK_FNIP-Repeat"/>
</dbReference>
<dbReference type="dictyBase" id="DDB_G0289995"/>
<reference evidence="3 4" key="1">
    <citation type="journal article" date="2005" name="Nature">
        <title>The genome of the social amoeba Dictyostelium discoideum.</title>
        <authorList>
            <consortium name="The Dictyostelium discoideum Sequencing Consortium"/>
            <person name="Eichinger L."/>
            <person name="Pachebat J.A."/>
            <person name="Glockner G."/>
            <person name="Rajandream M.A."/>
            <person name="Sucgang R."/>
            <person name="Berriman M."/>
            <person name="Song J."/>
            <person name="Olsen R."/>
            <person name="Szafranski K."/>
            <person name="Xu Q."/>
            <person name="Tunggal B."/>
            <person name="Kummerfeld S."/>
            <person name="Madera M."/>
            <person name="Konfortov B.A."/>
            <person name="Rivero F."/>
            <person name="Bankier A.T."/>
            <person name="Lehmann R."/>
            <person name="Hamlin N."/>
            <person name="Davies R."/>
            <person name="Gaudet P."/>
            <person name="Fey P."/>
            <person name="Pilcher K."/>
            <person name="Chen G."/>
            <person name="Saunders D."/>
            <person name="Sodergren E."/>
            <person name="Davis P."/>
            <person name="Kerhornou A."/>
            <person name="Nie X."/>
            <person name="Hall N."/>
            <person name="Anjard C."/>
            <person name="Hemphill L."/>
            <person name="Bason N."/>
            <person name="Farbrother P."/>
            <person name="Desany B."/>
            <person name="Just E."/>
            <person name="Morio T."/>
            <person name="Rost R."/>
            <person name="Churcher C."/>
            <person name="Cooper J."/>
            <person name="Haydock S."/>
            <person name="van Driessche N."/>
            <person name="Cronin A."/>
            <person name="Goodhead I."/>
            <person name="Muzny D."/>
            <person name="Mourier T."/>
            <person name="Pain A."/>
            <person name="Lu M."/>
            <person name="Harper D."/>
            <person name="Lindsay R."/>
            <person name="Hauser H."/>
            <person name="James K."/>
            <person name="Quiles M."/>
            <person name="Madan Babu M."/>
            <person name="Saito T."/>
            <person name="Buchrieser C."/>
            <person name="Wardroper A."/>
            <person name="Felder M."/>
            <person name="Thangavelu M."/>
            <person name="Johnson D."/>
            <person name="Knights A."/>
            <person name="Loulseged H."/>
            <person name="Mungall K."/>
            <person name="Oliver K."/>
            <person name="Price C."/>
            <person name="Quail M.A."/>
            <person name="Urushihara H."/>
            <person name="Hernandez J."/>
            <person name="Rabbinowitsch E."/>
            <person name="Steffen D."/>
            <person name="Sanders M."/>
            <person name="Ma J."/>
            <person name="Kohara Y."/>
            <person name="Sharp S."/>
            <person name="Simmonds M."/>
            <person name="Spiegler S."/>
            <person name="Tivey A."/>
            <person name="Sugano S."/>
            <person name="White B."/>
            <person name="Walker D."/>
            <person name="Woodward J."/>
            <person name="Winckler T."/>
            <person name="Tanaka Y."/>
            <person name="Shaulsky G."/>
            <person name="Schleicher M."/>
            <person name="Weinstock G."/>
            <person name="Rosenthal A."/>
            <person name="Cox E.C."/>
            <person name="Chisholm R.L."/>
            <person name="Gibbs R."/>
            <person name="Loomis W.F."/>
            <person name="Platzer M."/>
            <person name="Kay R.R."/>
            <person name="Williams J."/>
            <person name="Dear P.H."/>
            <person name="Noegel A.A."/>
            <person name="Barrell B."/>
            <person name="Kuspa A."/>
        </authorList>
    </citation>
    <scope>NUCLEOTIDE SEQUENCE [LARGE SCALE GENOMIC DNA]</scope>
    <source>
        <strain evidence="3 4">AX4</strain>
    </source>
</reference>
<dbReference type="PaxDb" id="44689-DDB0188675"/>
<organism evidence="3 4">
    <name type="scientific">Dictyostelium discoideum</name>
    <name type="common">Social amoeba</name>
    <dbReference type="NCBI Taxonomy" id="44689"/>
    <lineage>
        <taxon>Eukaryota</taxon>
        <taxon>Amoebozoa</taxon>
        <taxon>Evosea</taxon>
        <taxon>Eumycetozoa</taxon>
        <taxon>Dictyostelia</taxon>
        <taxon>Dictyosteliales</taxon>
        <taxon>Dictyosteliaceae</taxon>
        <taxon>Dictyostelium</taxon>
    </lineage>
</organism>
<accession>Q54GQ5</accession>
<dbReference type="KEGG" id="ddi:DDB_G0289995"/>
<dbReference type="OMA" id="LARCNTE"/>
<dbReference type="GeneID" id="8627429"/>